<dbReference type="EMBL" id="JAMTCO010000004">
    <property type="protein sequence ID" value="MCP2269426.1"/>
    <property type="molecule type" value="Genomic_DNA"/>
</dbReference>
<dbReference type="Proteomes" id="UP001205185">
    <property type="component" value="Unassembled WGS sequence"/>
</dbReference>
<proteinExistence type="predicted"/>
<protein>
    <submittedName>
        <fullName evidence="1">Uncharacterized protein</fullName>
    </submittedName>
</protein>
<sequence length="186" mass="18584">MIDSDVLTVVTAHAVATGSPGLWRCLVDGHEVDFVLGTGPGAGPWSLLDVLVLEGRASHAEAREALTWALRELTGLALAATTCPDGTCLFAARTGEVVAVPGAPAVVGAALAYLGTLVGCGLGGLSSVTRAAPHGAQPGGGALELWAAHFLGQRHGVGEVPLGGRAVTLLLAHLAEGQQGGHLVRG</sequence>
<reference evidence="1 2" key="1">
    <citation type="submission" date="2022-06" db="EMBL/GenBank/DDBJ databases">
        <title>Genomic Encyclopedia of Archaeal and Bacterial Type Strains, Phase II (KMG-II): from individual species to whole genera.</title>
        <authorList>
            <person name="Goeker M."/>
        </authorList>
    </citation>
    <scope>NUCLEOTIDE SEQUENCE [LARGE SCALE GENOMIC DNA]</scope>
    <source>
        <strain evidence="1 2">DSM 44255</strain>
    </source>
</reference>
<name>A0ABT1I9W5_9PSEU</name>
<evidence type="ECO:0000313" key="2">
    <source>
        <dbReference type="Proteomes" id="UP001205185"/>
    </source>
</evidence>
<gene>
    <name evidence="1" type="ORF">LV75_001914</name>
</gene>
<comment type="caution">
    <text evidence="1">The sequence shown here is derived from an EMBL/GenBank/DDBJ whole genome shotgun (WGS) entry which is preliminary data.</text>
</comment>
<accession>A0ABT1I9W5</accession>
<keyword evidence="2" id="KW-1185">Reference proteome</keyword>
<organism evidence="1 2">
    <name type="scientific">Actinokineospora diospyrosa</name>
    <dbReference type="NCBI Taxonomy" id="103728"/>
    <lineage>
        <taxon>Bacteria</taxon>
        <taxon>Bacillati</taxon>
        <taxon>Actinomycetota</taxon>
        <taxon>Actinomycetes</taxon>
        <taxon>Pseudonocardiales</taxon>
        <taxon>Pseudonocardiaceae</taxon>
        <taxon>Actinokineospora</taxon>
    </lineage>
</organism>
<evidence type="ECO:0000313" key="1">
    <source>
        <dbReference type="EMBL" id="MCP2269426.1"/>
    </source>
</evidence>
<dbReference type="RefSeq" id="WP_301318863.1">
    <property type="nucleotide sequence ID" value="NZ_BAAAVB010000004.1"/>
</dbReference>